<comment type="similarity">
    <text evidence="1">Belongs to the AB hydrolase superfamily. MetX family.</text>
</comment>
<proteinExistence type="inferred from homology"/>
<dbReference type="Pfam" id="PF00561">
    <property type="entry name" value="Abhydrolase_1"/>
    <property type="match status" value="1"/>
</dbReference>
<dbReference type="GO" id="GO:0004414">
    <property type="term" value="F:homoserine O-acetyltransferase activity"/>
    <property type="evidence" value="ECO:0007669"/>
    <property type="project" value="UniProtKB-EC"/>
</dbReference>
<dbReference type="PIRSF" id="PIRSF000443">
    <property type="entry name" value="Homoser_Ac_trans"/>
    <property type="match status" value="1"/>
</dbReference>
<dbReference type="PANTHER" id="PTHR32268:SF11">
    <property type="entry name" value="HOMOSERINE O-ACETYLTRANSFERASE"/>
    <property type="match status" value="1"/>
</dbReference>
<name>A0ABR3F9S1_9AGAR</name>
<evidence type="ECO:0000256" key="3">
    <source>
        <dbReference type="SAM" id="MobiDB-lite"/>
    </source>
</evidence>
<evidence type="ECO:0000256" key="2">
    <source>
        <dbReference type="ARBA" id="ARBA00022679"/>
    </source>
</evidence>
<feature type="region of interest" description="Disordered" evidence="3">
    <location>
        <begin position="169"/>
        <end position="192"/>
    </location>
</feature>
<dbReference type="InterPro" id="IPR029058">
    <property type="entry name" value="AB_hydrolase_fold"/>
</dbReference>
<dbReference type="Gene3D" id="3.40.50.1820">
    <property type="entry name" value="alpha/beta hydrolase"/>
    <property type="match status" value="1"/>
</dbReference>
<evidence type="ECO:0000313" key="6">
    <source>
        <dbReference type="Proteomes" id="UP001465976"/>
    </source>
</evidence>
<sequence length="410" mass="45369">MGPGKAFDSRRFFIVCCNVIGSPYGTVSPVTINPDTGIPYGPDFPPSTIRDDVLLHKHVLDHLRILSVAVVVGGSMGGMTVLEWPLCTPPGYIRFIIPLATSARHSAWCISWGEAQRQAIYSDPGYEDGYYYEKGTGKQPSSGLSAARMAALLTYRSRDSFESRFGRKTQVRNGRAKAKGPNGSAALLTPPGLPKIVVTDPDHARNAHNDGHRNASKTKFQLSVLSNTTFEGGESLPSNDPDTDTRPPIFSAQSYLRYQGDKFINHFDANCYIHVTRKMDTHDVSRDRQLIFQLDGAEKEESEPQAVARVLSSLPPRALVIGIATDGLFTPSEQKEIAAWIPDAEIEIIESSAGHDGFLLEFEQINRHILRVLRREFGEYYQAGDDEEEVKGFEIKKTSLFWEAEAAIAH</sequence>
<feature type="domain" description="AB hydrolase-1" evidence="4">
    <location>
        <begin position="6"/>
        <end position="361"/>
    </location>
</feature>
<reference evidence="5 6" key="1">
    <citation type="submission" date="2024-02" db="EMBL/GenBank/DDBJ databases">
        <title>A draft genome for the cacao thread blight pathogen Marasmius crinis-equi.</title>
        <authorList>
            <person name="Cohen S.P."/>
            <person name="Baruah I.K."/>
            <person name="Amoako-Attah I."/>
            <person name="Bukari Y."/>
            <person name="Meinhardt L.W."/>
            <person name="Bailey B.A."/>
        </authorList>
    </citation>
    <scope>NUCLEOTIDE SEQUENCE [LARGE SCALE GENOMIC DNA]</scope>
    <source>
        <strain evidence="5 6">GH-76</strain>
    </source>
</reference>
<organism evidence="5 6">
    <name type="scientific">Marasmius crinis-equi</name>
    <dbReference type="NCBI Taxonomy" id="585013"/>
    <lineage>
        <taxon>Eukaryota</taxon>
        <taxon>Fungi</taxon>
        <taxon>Dikarya</taxon>
        <taxon>Basidiomycota</taxon>
        <taxon>Agaricomycotina</taxon>
        <taxon>Agaricomycetes</taxon>
        <taxon>Agaricomycetidae</taxon>
        <taxon>Agaricales</taxon>
        <taxon>Marasmiineae</taxon>
        <taxon>Marasmiaceae</taxon>
        <taxon>Marasmius</taxon>
    </lineage>
</organism>
<feature type="compositionally biased region" description="Basic residues" evidence="3">
    <location>
        <begin position="169"/>
        <end position="178"/>
    </location>
</feature>
<dbReference type="EC" id="2.3.1.31" evidence="5"/>
<evidence type="ECO:0000259" key="4">
    <source>
        <dbReference type="Pfam" id="PF00561"/>
    </source>
</evidence>
<keyword evidence="2 5" id="KW-0808">Transferase</keyword>
<dbReference type="InterPro" id="IPR000073">
    <property type="entry name" value="AB_hydrolase_1"/>
</dbReference>
<evidence type="ECO:0000313" key="5">
    <source>
        <dbReference type="EMBL" id="KAL0572055.1"/>
    </source>
</evidence>
<dbReference type="EMBL" id="JBAHYK010000678">
    <property type="protein sequence ID" value="KAL0572055.1"/>
    <property type="molecule type" value="Genomic_DNA"/>
</dbReference>
<evidence type="ECO:0000256" key="1">
    <source>
        <dbReference type="ARBA" id="ARBA00006886"/>
    </source>
</evidence>
<dbReference type="InterPro" id="IPR008220">
    <property type="entry name" value="HAT_MetX-like"/>
</dbReference>
<keyword evidence="6" id="KW-1185">Reference proteome</keyword>
<dbReference type="SUPFAM" id="SSF53474">
    <property type="entry name" value="alpha/beta-Hydrolases"/>
    <property type="match status" value="1"/>
</dbReference>
<gene>
    <name evidence="5" type="primary">MET2_1</name>
    <name evidence="5" type="ORF">V5O48_009913</name>
</gene>
<dbReference type="NCBIfam" id="TIGR01392">
    <property type="entry name" value="homoserO_Ac_trn"/>
    <property type="match status" value="1"/>
</dbReference>
<dbReference type="Proteomes" id="UP001465976">
    <property type="component" value="Unassembled WGS sequence"/>
</dbReference>
<protein>
    <submittedName>
        <fullName evidence="5">L-homoserine-O-acetyltransferase</fullName>
        <ecNumber evidence="5">2.3.1.31</ecNumber>
    </submittedName>
</protein>
<accession>A0ABR3F9S1</accession>
<dbReference type="HAMAP" id="MF_00296">
    <property type="entry name" value="MetX_acyltransf"/>
    <property type="match status" value="1"/>
</dbReference>
<dbReference type="PANTHER" id="PTHR32268">
    <property type="entry name" value="HOMOSERINE O-ACETYLTRANSFERASE"/>
    <property type="match status" value="1"/>
</dbReference>
<keyword evidence="5" id="KW-0012">Acyltransferase</keyword>
<comment type="caution">
    <text evidence="5">The sequence shown here is derived from an EMBL/GenBank/DDBJ whole genome shotgun (WGS) entry which is preliminary data.</text>
</comment>